<protein>
    <submittedName>
        <fullName evidence="2">Uncharacterized protein</fullName>
    </submittedName>
</protein>
<evidence type="ECO:0000256" key="1">
    <source>
        <dbReference type="SAM" id="MobiDB-lite"/>
    </source>
</evidence>
<accession>A0A158L1P6</accession>
<proteinExistence type="predicted"/>
<dbReference type="EMBL" id="FCON02000279">
    <property type="protein sequence ID" value="SAL87306.1"/>
    <property type="molecule type" value="Genomic_DNA"/>
</dbReference>
<gene>
    <name evidence="2" type="ORF">AWB68_08355</name>
</gene>
<feature type="compositionally biased region" description="Polar residues" evidence="1">
    <location>
        <begin position="67"/>
        <end position="84"/>
    </location>
</feature>
<dbReference type="Proteomes" id="UP000054770">
    <property type="component" value="Unassembled WGS sequence"/>
</dbReference>
<feature type="compositionally biased region" description="Polar residues" evidence="1">
    <location>
        <begin position="49"/>
        <end position="59"/>
    </location>
</feature>
<evidence type="ECO:0000313" key="3">
    <source>
        <dbReference type="Proteomes" id="UP000054770"/>
    </source>
</evidence>
<feature type="region of interest" description="Disordered" evidence="1">
    <location>
        <begin position="49"/>
        <end position="84"/>
    </location>
</feature>
<reference evidence="2" key="1">
    <citation type="submission" date="2016-01" db="EMBL/GenBank/DDBJ databases">
        <authorList>
            <person name="Peeters C."/>
        </authorList>
    </citation>
    <scope>NUCLEOTIDE SEQUENCE [LARGE SCALE GENOMIC DNA]</scope>
    <source>
        <strain evidence="2">LMG 22940</strain>
    </source>
</reference>
<keyword evidence="3" id="KW-1185">Reference proteome</keyword>
<comment type="caution">
    <text evidence="2">The sequence shown here is derived from an EMBL/GenBank/DDBJ whole genome shotgun (WGS) entry which is preliminary data.</text>
</comment>
<dbReference type="AlphaFoldDB" id="A0A158L1P6"/>
<evidence type="ECO:0000313" key="2">
    <source>
        <dbReference type="EMBL" id="SAL87306.1"/>
    </source>
</evidence>
<name>A0A158L1P6_9BURK</name>
<organism evidence="2 3">
    <name type="scientific">Caballeronia choica</name>
    <dbReference type="NCBI Taxonomy" id="326476"/>
    <lineage>
        <taxon>Bacteria</taxon>
        <taxon>Pseudomonadati</taxon>
        <taxon>Pseudomonadota</taxon>
        <taxon>Betaproteobacteria</taxon>
        <taxon>Burkholderiales</taxon>
        <taxon>Burkholderiaceae</taxon>
        <taxon>Caballeronia</taxon>
    </lineage>
</organism>
<sequence length="84" mass="9116">MDEKSSFVEYLERLCEALGCCRRLRFDSDAEILVNRPIVDLVVECEAFTSSPPGSSTRRQPVEFGVGSNSCGEPSGVHSCSTGN</sequence>